<comment type="caution">
    <text evidence="2">The sequence shown here is derived from an EMBL/GenBank/DDBJ whole genome shotgun (WGS) entry which is preliminary data.</text>
</comment>
<dbReference type="AlphaFoldDB" id="A0A167WYS7"/>
<name>A0A167WYS7_9HYPO</name>
<dbReference type="Proteomes" id="UP000078544">
    <property type="component" value="Unassembled WGS sequence"/>
</dbReference>
<feature type="region of interest" description="Disordered" evidence="1">
    <location>
        <begin position="67"/>
        <end position="86"/>
    </location>
</feature>
<accession>A0A167WYS7</accession>
<gene>
    <name evidence="2" type="ORF">AAL_07734</name>
</gene>
<proteinExistence type="predicted"/>
<protein>
    <submittedName>
        <fullName evidence="2">Uncharacterized protein</fullName>
    </submittedName>
</protein>
<evidence type="ECO:0000313" key="3">
    <source>
        <dbReference type="Proteomes" id="UP000078544"/>
    </source>
</evidence>
<keyword evidence="3" id="KW-1185">Reference proteome</keyword>
<evidence type="ECO:0000313" key="2">
    <source>
        <dbReference type="EMBL" id="KZZ89435.1"/>
    </source>
</evidence>
<organism evidence="2 3">
    <name type="scientific">Moelleriella libera RCEF 2490</name>
    <dbReference type="NCBI Taxonomy" id="1081109"/>
    <lineage>
        <taxon>Eukaryota</taxon>
        <taxon>Fungi</taxon>
        <taxon>Dikarya</taxon>
        <taxon>Ascomycota</taxon>
        <taxon>Pezizomycotina</taxon>
        <taxon>Sordariomycetes</taxon>
        <taxon>Hypocreomycetidae</taxon>
        <taxon>Hypocreales</taxon>
        <taxon>Clavicipitaceae</taxon>
        <taxon>Moelleriella</taxon>
    </lineage>
</organism>
<feature type="region of interest" description="Disordered" evidence="1">
    <location>
        <begin position="112"/>
        <end position="134"/>
    </location>
</feature>
<evidence type="ECO:0000256" key="1">
    <source>
        <dbReference type="SAM" id="MobiDB-lite"/>
    </source>
</evidence>
<reference evidence="2 3" key="1">
    <citation type="journal article" date="2016" name="Genome Biol. Evol.">
        <title>Divergent and convergent evolution of fungal pathogenicity.</title>
        <authorList>
            <person name="Shang Y."/>
            <person name="Xiao G."/>
            <person name="Zheng P."/>
            <person name="Cen K."/>
            <person name="Zhan S."/>
            <person name="Wang C."/>
        </authorList>
    </citation>
    <scope>NUCLEOTIDE SEQUENCE [LARGE SCALE GENOMIC DNA]</scope>
    <source>
        <strain evidence="2 3">RCEF 2490</strain>
    </source>
</reference>
<sequence>MCTRRRQYVCKHIVETGIPCIRPPQRQKHCRGGVTPEKAVKRKASGIRSDEIVWWRDKKDSRAACRKAPAAMTRKPSLPESMSVSAGSSTLGSSIDEFVWWRNKKDSRAACRKTPAAVARKPSLPDSMSDTAEREAPSSCTGGFVWCRDENNDCATCRKIAVVKSCGAESMDGVAWSDTTLNGHDDSHDETPKRKRKIFTGATICAWFTKLCTFGKPCQRQWDKIKARNVSDESFVCITALKKERMHLDQPPVITLSFEPSILKHDFAM</sequence>
<dbReference type="EMBL" id="AZGY01000025">
    <property type="protein sequence ID" value="KZZ89435.1"/>
    <property type="molecule type" value="Genomic_DNA"/>
</dbReference>